<dbReference type="GO" id="GO:0004497">
    <property type="term" value="F:monooxygenase activity"/>
    <property type="evidence" value="ECO:0007669"/>
    <property type="project" value="InterPro"/>
</dbReference>
<feature type="domain" description="Aminotransferase class V" evidence="2">
    <location>
        <begin position="34"/>
        <end position="456"/>
    </location>
</feature>
<proteinExistence type="predicted"/>
<dbReference type="GO" id="GO:0020037">
    <property type="term" value="F:heme binding"/>
    <property type="evidence" value="ECO:0007669"/>
    <property type="project" value="InterPro"/>
</dbReference>
<dbReference type="InterPro" id="IPR001128">
    <property type="entry name" value="Cyt_P450"/>
</dbReference>
<evidence type="ECO:0000313" key="4">
    <source>
        <dbReference type="Proteomes" id="UP000176998"/>
    </source>
</evidence>
<dbReference type="InterPro" id="IPR015422">
    <property type="entry name" value="PyrdxlP-dep_Trfase_small"/>
</dbReference>
<evidence type="ECO:0000313" key="3">
    <source>
        <dbReference type="EMBL" id="OHE92449.1"/>
    </source>
</evidence>
<dbReference type="Pfam" id="PF00266">
    <property type="entry name" value="Aminotran_5"/>
    <property type="match status" value="1"/>
</dbReference>
<keyword evidence="1" id="KW-0408">Iron</keyword>
<keyword evidence="3" id="KW-0032">Aminotransferase</keyword>
<feature type="binding site" description="axial binding residue" evidence="1">
    <location>
        <position position="870"/>
    </location>
    <ligand>
        <name>heme</name>
        <dbReference type="ChEBI" id="CHEBI:30413"/>
    </ligand>
    <ligandPart>
        <name>Fe</name>
        <dbReference type="ChEBI" id="CHEBI:18248"/>
    </ligandPart>
</feature>
<evidence type="ECO:0000256" key="1">
    <source>
        <dbReference type="PIRSR" id="PIRSR602401-1"/>
    </source>
</evidence>
<organism evidence="3 4">
    <name type="scientific">Colletotrichum orchidophilum</name>
    <dbReference type="NCBI Taxonomy" id="1209926"/>
    <lineage>
        <taxon>Eukaryota</taxon>
        <taxon>Fungi</taxon>
        <taxon>Dikarya</taxon>
        <taxon>Ascomycota</taxon>
        <taxon>Pezizomycotina</taxon>
        <taxon>Sordariomycetes</taxon>
        <taxon>Hypocreomycetidae</taxon>
        <taxon>Glomerellales</taxon>
        <taxon>Glomerellaceae</taxon>
        <taxon>Colletotrichum</taxon>
    </lineage>
</organism>
<comment type="cofactor">
    <cofactor evidence="1">
        <name>heme</name>
        <dbReference type="ChEBI" id="CHEBI:30413"/>
    </cofactor>
</comment>
<dbReference type="Gene3D" id="3.90.1150.10">
    <property type="entry name" value="Aspartate Aminotransferase, domain 1"/>
    <property type="match status" value="1"/>
</dbReference>
<dbReference type="GeneID" id="34565371"/>
<reference evidence="3 4" key="1">
    <citation type="submission" date="2016-09" db="EMBL/GenBank/DDBJ databases">
        <authorList>
            <person name="Capua I."/>
            <person name="De Benedictis P."/>
            <person name="Joannis T."/>
            <person name="Lombin L.H."/>
            <person name="Cattoli G."/>
        </authorList>
    </citation>
    <scope>NUCLEOTIDE SEQUENCE [LARGE SCALE GENOMIC DNA]</scope>
    <source>
        <strain evidence="3 4">IMI 309357</strain>
    </source>
</reference>
<keyword evidence="1" id="KW-0479">Metal-binding</keyword>
<protein>
    <submittedName>
        <fullName evidence="3">Aminotransferase class-V</fullName>
    </submittedName>
</protein>
<dbReference type="PRINTS" id="PR00385">
    <property type="entry name" value="P450"/>
</dbReference>
<accession>A0A1G4ATE7</accession>
<dbReference type="SUPFAM" id="SSF53383">
    <property type="entry name" value="PLP-dependent transferases"/>
    <property type="match status" value="1"/>
</dbReference>
<dbReference type="GO" id="GO:0016705">
    <property type="term" value="F:oxidoreductase activity, acting on paired donors, with incorporation or reduction of molecular oxygen"/>
    <property type="evidence" value="ECO:0007669"/>
    <property type="project" value="InterPro"/>
</dbReference>
<dbReference type="InterPro" id="IPR015424">
    <property type="entry name" value="PyrdxlP-dep_Trfase"/>
</dbReference>
<dbReference type="STRING" id="1209926.A0A1G4ATE7"/>
<dbReference type="AlphaFoldDB" id="A0A1G4ATE7"/>
<dbReference type="InterPro" id="IPR036396">
    <property type="entry name" value="Cyt_P450_sf"/>
</dbReference>
<dbReference type="Proteomes" id="UP000176998">
    <property type="component" value="Unassembled WGS sequence"/>
</dbReference>
<keyword evidence="3" id="KW-0808">Transferase</keyword>
<dbReference type="Gene3D" id="3.40.640.10">
    <property type="entry name" value="Type I PLP-dependent aspartate aminotransferase-like (Major domain)"/>
    <property type="match status" value="1"/>
</dbReference>
<dbReference type="RefSeq" id="XP_022469618.1">
    <property type="nucleotide sequence ID" value="XM_022623861.1"/>
</dbReference>
<dbReference type="PANTHER" id="PTHR14237:SF19">
    <property type="entry name" value="MITOCHONDRIAL AMIDOXIME REDUCING COMPONENT 1"/>
    <property type="match status" value="1"/>
</dbReference>
<keyword evidence="1" id="KW-0349">Heme</keyword>
<dbReference type="PRINTS" id="PR00463">
    <property type="entry name" value="EP450I"/>
</dbReference>
<evidence type="ECO:0000259" key="2">
    <source>
        <dbReference type="Pfam" id="PF00266"/>
    </source>
</evidence>
<dbReference type="Pfam" id="PF00067">
    <property type="entry name" value="p450"/>
    <property type="match status" value="1"/>
</dbReference>
<name>A0A1G4ATE7_9PEZI</name>
<sequence length="934" mass="104508">MENILDSYPEYVSTSRLDDLRATDYGYLDEQEHIYLDFTGAGLAARSQIRAHETRLQETLCGNPHSVNPTSQSATHLVQHARARVLSYFNASPEEYTVVFTPNATGAARLVAESYPFKRRTRLVLTSDNHNSVNGLREFARRKHTRTVYVAVRAPELRIDPSDLMSALKPRRGGLFGTAAPPRSKRSGLFAYPAQSNFSGVRHPLSWVSVAQKQGYDVLLDTAAYLPTSRLDLSSASGVQPEFVIVSWYKLFGYPTGVGCLIVRRDALARLANSRPWFSGGTITAASVGTPWHVMAPDETAFEDGTVNFLSIPDVAFGLDWLETIGMPLIDTRVRCLTGWCLDRLRNLEHSDGSPMVRIYGPTDMKLRGGTICFNFLDIGGRVVDERLVAKEASAEKISLRTGCFCNPGAGEAAFGLDKRALLPLSNIQSNSMDDYIRLLAPVGAVRVSFGFITTAGDDHHFLIGHLLNQARSGNPIEPYLSWARQWPDEPFIKFTGLGNSDCLMINNLETFKEVFQTKSYSFIKAQFNTRIVEQITGIGMVFSEGDVHKAQRKLLSPPFSINNIKKAIPLFQSKEKDLVQLFDIHIESQQGVVDMSQAFSRVTIDIIAWWTLGIDLQATLNDSFFHQAYYHMFNPSLFGAVLMLMTGYIPETRSLPFEENRQFNANCEGVRSRMLDIIRERSSEIDDAVKKDAVDKMPDLLTHMILESRSIGEPWSEDEILENCLNMMVAGHETSATTLTWGTHIFTLYPEIQTRARDEVLNLLKRNPNPEYRDLEEGLPFIDNLTKEILRFYTPGILAAREPLDDITIAGTFVPKGTPLYMFPALINRSKRIWGDDADVFDPDRWDRLTGEAANPHAFATFLAGPRQCIGRAFALLEIKVILVAILSNFKLEATVDPKDIELINPSPVMRPKGGLKIKVSRLEAADIKNAYT</sequence>
<dbReference type="EMBL" id="MJBS01000147">
    <property type="protein sequence ID" value="OHE92449.1"/>
    <property type="molecule type" value="Genomic_DNA"/>
</dbReference>
<dbReference type="InterPro" id="IPR000192">
    <property type="entry name" value="Aminotrans_V_dom"/>
</dbReference>
<gene>
    <name evidence="3" type="ORF">CORC01_12240</name>
</gene>
<dbReference type="OrthoDB" id="10264306at2759"/>
<dbReference type="PANTHER" id="PTHR14237">
    <property type="entry name" value="MOLYBDOPTERIN COFACTOR SULFURASE MOSC"/>
    <property type="match status" value="1"/>
</dbReference>
<dbReference type="GO" id="GO:0005506">
    <property type="term" value="F:iron ion binding"/>
    <property type="evidence" value="ECO:0007669"/>
    <property type="project" value="InterPro"/>
</dbReference>
<comment type="caution">
    <text evidence="3">The sequence shown here is derived from an EMBL/GenBank/DDBJ whole genome shotgun (WGS) entry which is preliminary data.</text>
</comment>
<keyword evidence="4" id="KW-1185">Reference proteome</keyword>
<dbReference type="GO" id="GO:0008483">
    <property type="term" value="F:transaminase activity"/>
    <property type="evidence" value="ECO:0007669"/>
    <property type="project" value="UniProtKB-KW"/>
</dbReference>
<dbReference type="Gene3D" id="1.10.630.10">
    <property type="entry name" value="Cytochrome P450"/>
    <property type="match status" value="1"/>
</dbReference>
<dbReference type="InterPro" id="IPR015421">
    <property type="entry name" value="PyrdxlP-dep_Trfase_major"/>
</dbReference>
<dbReference type="SUPFAM" id="SSF48264">
    <property type="entry name" value="Cytochrome P450"/>
    <property type="match status" value="1"/>
</dbReference>
<dbReference type="InterPro" id="IPR002401">
    <property type="entry name" value="Cyt_P450_E_grp-I"/>
</dbReference>